<dbReference type="Pfam" id="PF03370">
    <property type="entry name" value="CBM_21"/>
    <property type="match status" value="1"/>
</dbReference>
<evidence type="ECO:0000256" key="1">
    <source>
        <dbReference type="SAM" id="MobiDB-lite"/>
    </source>
</evidence>
<dbReference type="InterPro" id="IPR050782">
    <property type="entry name" value="PP1_regulatory_subunit_3"/>
</dbReference>
<dbReference type="GO" id="GO:0000164">
    <property type="term" value="C:protein phosphatase type 1 complex"/>
    <property type="evidence" value="ECO:0007669"/>
    <property type="project" value="TreeGrafter"/>
</dbReference>
<dbReference type="InterPro" id="IPR038175">
    <property type="entry name" value="CBM21_dom_sf"/>
</dbReference>
<dbReference type="PROSITE" id="PS51159">
    <property type="entry name" value="CBM21"/>
    <property type="match status" value="1"/>
</dbReference>
<dbReference type="AlphaFoldDB" id="A0A1R1PST4"/>
<feature type="region of interest" description="Disordered" evidence="1">
    <location>
        <begin position="72"/>
        <end position="98"/>
    </location>
</feature>
<dbReference type="Proteomes" id="UP000188320">
    <property type="component" value="Unassembled WGS sequence"/>
</dbReference>
<evidence type="ECO:0000259" key="2">
    <source>
        <dbReference type="PROSITE" id="PS51159"/>
    </source>
</evidence>
<dbReference type="InterPro" id="IPR005036">
    <property type="entry name" value="CBM21_dom"/>
</dbReference>
<name>A0A1R1PST4_ZANCU</name>
<evidence type="ECO:0000313" key="3">
    <source>
        <dbReference type="EMBL" id="OMH84004.1"/>
    </source>
</evidence>
<dbReference type="OrthoDB" id="1881at2759"/>
<dbReference type="Gene3D" id="2.60.40.2440">
    <property type="entry name" value="Carbohydrate binding type-21 domain"/>
    <property type="match status" value="1"/>
</dbReference>
<dbReference type="PANTHER" id="PTHR12307">
    <property type="entry name" value="PROTEIN PHOSPHATASE 1 REGULATORY SUBUNIT"/>
    <property type="match status" value="1"/>
</dbReference>
<keyword evidence="4" id="KW-1185">Reference proteome</keyword>
<feature type="domain" description="CBM21" evidence="2">
    <location>
        <begin position="184"/>
        <end position="317"/>
    </location>
</feature>
<dbReference type="GO" id="GO:0008157">
    <property type="term" value="F:protein phosphatase 1 binding"/>
    <property type="evidence" value="ECO:0007669"/>
    <property type="project" value="TreeGrafter"/>
</dbReference>
<dbReference type="PANTHER" id="PTHR12307:SF36">
    <property type="entry name" value="GLYCOGEN-BINDING SUBUNIT 76A"/>
    <property type="match status" value="1"/>
</dbReference>
<evidence type="ECO:0000313" key="4">
    <source>
        <dbReference type="Proteomes" id="UP000188320"/>
    </source>
</evidence>
<comment type="caution">
    <text evidence="3">The sequence shown here is derived from an EMBL/GenBank/DDBJ whole genome shotgun (WGS) entry which is preliminary data.</text>
</comment>
<feature type="compositionally biased region" description="Polar residues" evidence="1">
    <location>
        <begin position="78"/>
        <end position="93"/>
    </location>
</feature>
<accession>A0A1R1PST4</accession>
<gene>
    <name evidence="3" type="ORF">AX774_g2487</name>
</gene>
<sequence length="323" mass="36162">MSPTRKVSFDNEVEVVEFSQKDSEAVSVKKRIMDGLGCLDFNNGSRTLTNYRSSRCRKPVVEYLISSDSDKDVPENIALSSHPTSNESGSSKDGLNGRHSDWNYGNLGYLSEKSTTTQKTKGAKADISATIEKKTITSPIENRYRSISSSGSRNIKWGKPQQVQNSLRTIQVIRGPQYAQSGLSMIGLNQEVELQSINYDKDMNVLYGNIMVKNICFEKSVVIRYTTNNWEESSIREVNAKYNTSLTSNGSDLFLYVLDLNEIQQNNSISGLRSGGGVGGGYVTSTIDLEFCIRYRAGQCVANEFWDNNNNQNYFVRVFTFPQ</sequence>
<reference evidence="4" key="1">
    <citation type="submission" date="2017-01" db="EMBL/GenBank/DDBJ databases">
        <authorList>
            <person name="Wang Y."/>
            <person name="White M."/>
            <person name="Kvist S."/>
            <person name="Moncalvo J.-M."/>
        </authorList>
    </citation>
    <scope>NUCLEOTIDE SEQUENCE [LARGE SCALE GENOMIC DNA]</scope>
    <source>
        <strain evidence="4">COL-18-3</strain>
    </source>
</reference>
<organism evidence="3 4">
    <name type="scientific">Zancudomyces culisetae</name>
    <name type="common">Gut fungus</name>
    <name type="synonym">Smittium culisetae</name>
    <dbReference type="NCBI Taxonomy" id="1213189"/>
    <lineage>
        <taxon>Eukaryota</taxon>
        <taxon>Fungi</taxon>
        <taxon>Fungi incertae sedis</taxon>
        <taxon>Zoopagomycota</taxon>
        <taxon>Kickxellomycotina</taxon>
        <taxon>Harpellomycetes</taxon>
        <taxon>Harpellales</taxon>
        <taxon>Legeriomycetaceae</taxon>
        <taxon>Zancudomyces</taxon>
    </lineage>
</organism>
<dbReference type="EMBL" id="LSSK01000270">
    <property type="protein sequence ID" value="OMH84004.1"/>
    <property type="molecule type" value="Genomic_DNA"/>
</dbReference>
<protein>
    <submittedName>
        <fullName evidence="3">Serine/threonine-protein phosphatase 1 regulatory subunit PIG1</fullName>
    </submittedName>
</protein>
<proteinExistence type="predicted"/>